<feature type="domain" description="RNA polymerase Rpb2" evidence="10">
    <location>
        <begin position="422"/>
        <end position="490"/>
    </location>
</feature>
<comment type="subunit">
    <text evidence="7">The RNAP catalytic core consists of 2 alpha, 1 beta, 1 beta' and 1 omega subunit. When a sigma factor is associated with the core the holoenzyme is formed, which can initiate transcription.</text>
</comment>
<evidence type="ECO:0000259" key="9">
    <source>
        <dbReference type="Pfam" id="PF04560"/>
    </source>
</evidence>
<dbReference type="InterPro" id="IPR015712">
    <property type="entry name" value="DNA-dir_RNA_pol_su2"/>
</dbReference>
<evidence type="ECO:0000256" key="2">
    <source>
        <dbReference type="ARBA" id="ARBA00022679"/>
    </source>
</evidence>
<dbReference type="GO" id="GO:0000428">
    <property type="term" value="C:DNA-directed RNA polymerase complex"/>
    <property type="evidence" value="ECO:0007669"/>
    <property type="project" value="UniProtKB-KW"/>
</dbReference>
<dbReference type="SUPFAM" id="SSF64484">
    <property type="entry name" value="beta and beta-prime subunits of DNA dependent RNA-polymerase"/>
    <property type="match status" value="1"/>
</dbReference>
<dbReference type="Pfam" id="PF00562">
    <property type="entry name" value="RNA_pol_Rpb2_6"/>
    <property type="match status" value="1"/>
</dbReference>
<feature type="domain" description="RNA polymerase Rpb2" evidence="9">
    <location>
        <begin position="1184"/>
        <end position="1256"/>
    </location>
</feature>
<dbReference type="InterPro" id="IPR007641">
    <property type="entry name" value="RNA_pol_Rpb2_7"/>
</dbReference>
<dbReference type="Gene3D" id="2.30.150.10">
    <property type="entry name" value="DNA-directed RNA polymerase, beta subunit, external 1 domain"/>
    <property type="match status" value="1"/>
</dbReference>
<reference evidence="11" key="1">
    <citation type="submission" date="2017-09" db="EMBL/GenBank/DDBJ databases">
        <authorList>
            <person name="Campbell M.A."/>
            <person name="Lukasik P."/>
            <person name="Simon C."/>
            <person name="McCutcheon J.P."/>
        </authorList>
    </citation>
    <scope>NUCLEOTIDE SEQUENCE [LARGE SCALE GENOMIC DNA]</scope>
    <source>
        <strain evidence="11">MAGCAS</strain>
    </source>
</reference>
<dbReference type="Pfam" id="PF04560">
    <property type="entry name" value="RNA_pol_Rpb2_7"/>
    <property type="match status" value="1"/>
</dbReference>
<dbReference type="InterPro" id="IPR007121">
    <property type="entry name" value="RNA_pol_bsu_CS"/>
</dbReference>
<dbReference type="InterPro" id="IPR014724">
    <property type="entry name" value="RNA_pol_RPB2_OB-fold"/>
</dbReference>
<dbReference type="GO" id="GO:0003899">
    <property type="term" value="F:DNA-directed RNA polymerase activity"/>
    <property type="evidence" value="ECO:0007669"/>
    <property type="project" value="UniProtKB-EC"/>
</dbReference>
<comment type="function">
    <text evidence="7">DNA-dependent RNA polymerase catalyzes the transcription of DNA into RNA using the four ribonucleoside triphosphates as substrates.</text>
</comment>
<keyword evidence="1 7" id="KW-0240">DNA-directed RNA polymerase</keyword>
<name>A0ABX4MIK7_9HYPH</name>
<dbReference type="Gene3D" id="2.40.50.100">
    <property type="match status" value="1"/>
</dbReference>
<keyword evidence="12" id="KW-1185">Reference proteome</keyword>
<dbReference type="Proteomes" id="UP000229707">
    <property type="component" value="Unassembled WGS sequence"/>
</dbReference>
<dbReference type="InterPro" id="IPR037033">
    <property type="entry name" value="DNA-dir_RNAP_su2_hyb_sf"/>
</dbReference>
<comment type="similarity">
    <text evidence="6">Belongs to the RNA polymerase beta chain family.</text>
</comment>
<dbReference type="PROSITE" id="PS01166">
    <property type="entry name" value="RNA_POL_BETA"/>
    <property type="match status" value="1"/>
</dbReference>
<dbReference type="InterPro" id="IPR042107">
    <property type="entry name" value="DNA-dir_RNA_pol_bsu_ext_1_sf"/>
</dbReference>
<dbReference type="PANTHER" id="PTHR20856">
    <property type="entry name" value="DNA-DIRECTED RNA POLYMERASE I SUBUNIT 2"/>
    <property type="match status" value="1"/>
</dbReference>
<comment type="catalytic activity">
    <reaction evidence="5 7">
        <text>RNA(n) + a ribonucleoside 5'-triphosphate = RNA(n+1) + diphosphate</text>
        <dbReference type="Rhea" id="RHEA:21248"/>
        <dbReference type="Rhea" id="RHEA-COMP:14527"/>
        <dbReference type="Rhea" id="RHEA-COMP:17342"/>
        <dbReference type="ChEBI" id="CHEBI:33019"/>
        <dbReference type="ChEBI" id="CHEBI:61557"/>
        <dbReference type="ChEBI" id="CHEBI:140395"/>
        <dbReference type="EC" id="2.7.7.6"/>
    </reaction>
</comment>
<evidence type="ECO:0000259" key="8">
    <source>
        <dbReference type="Pfam" id="PF00562"/>
    </source>
</evidence>
<dbReference type="Gene3D" id="3.90.1800.10">
    <property type="entry name" value="RNA polymerase alpha subunit dimerisation domain"/>
    <property type="match status" value="1"/>
</dbReference>
<dbReference type="InterPro" id="IPR007120">
    <property type="entry name" value="DNA-dir_RNAP_su2_dom"/>
</dbReference>
<evidence type="ECO:0000256" key="3">
    <source>
        <dbReference type="ARBA" id="ARBA00022695"/>
    </source>
</evidence>
<evidence type="ECO:0000256" key="4">
    <source>
        <dbReference type="ARBA" id="ARBA00023163"/>
    </source>
</evidence>
<dbReference type="Pfam" id="PF04565">
    <property type="entry name" value="RNA_pol_Rpb2_3"/>
    <property type="match status" value="1"/>
</dbReference>
<evidence type="ECO:0000256" key="6">
    <source>
        <dbReference type="RuleBase" id="RU000434"/>
    </source>
</evidence>
<keyword evidence="2 7" id="KW-0808">Transferase</keyword>
<dbReference type="EMBL" id="NXGL01000003">
    <property type="protein sequence ID" value="PIM95147.1"/>
    <property type="molecule type" value="Genomic_DNA"/>
</dbReference>
<dbReference type="Gene3D" id="2.40.270.10">
    <property type="entry name" value="DNA-directed RNA polymerase, subunit 2, domain 6"/>
    <property type="match status" value="2"/>
</dbReference>
<feature type="domain" description="DNA-directed RNA polymerase subunit 2 hybrid-binding" evidence="8">
    <location>
        <begin position="620"/>
        <end position="1181"/>
    </location>
</feature>
<keyword evidence="3 7" id="KW-0548">Nucleotidyltransferase</keyword>
<accession>A0ABX4MIK7</accession>
<organism evidence="11 12">
    <name type="scientific">Candidatus Hodgkinia cicadicola</name>
    <dbReference type="NCBI Taxonomy" id="573658"/>
    <lineage>
        <taxon>Bacteria</taxon>
        <taxon>Pseudomonadati</taxon>
        <taxon>Pseudomonadota</taxon>
        <taxon>Alphaproteobacteria</taxon>
        <taxon>Hyphomicrobiales</taxon>
        <taxon>Candidatus Hodgkinia</taxon>
    </lineage>
</organism>
<evidence type="ECO:0000256" key="5">
    <source>
        <dbReference type="ARBA" id="ARBA00048552"/>
    </source>
</evidence>
<evidence type="ECO:0000256" key="7">
    <source>
        <dbReference type="RuleBase" id="RU363031"/>
    </source>
</evidence>
<evidence type="ECO:0000256" key="1">
    <source>
        <dbReference type="ARBA" id="ARBA00022478"/>
    </source>
</evidence>
<evidence type="ECO:0000313" key="12">
    <source>
        <dbReference type="Proteomes" id="UP000229707"/>
    </source>
</evidence>
<dbReference type="Gene3D" id="2.40.50.150">
    <property type="match status" value="1"/>
</dbReference>
<keyword evidence="4 7" id="KW-0804">Transcription</keyword>
<sequence length="1259" mass="143285">MDKRFNFNNNLFDKLGLSHGGLQSRLYNNVLWGCYNNKGIKISKLNLNVQTLFPLDFGYLVIELVRISNFIKSERSTTFELDLNIIQCCIDKDIIFVCHRHDLNVPLMDLPRLTKNGTLIVNNIEKILIMQLVKQSAVLFDQESESISIKDKHLSYLKISESEITHNNHESNLLTSLLKLKAKYSHMFKNICGTNEVMFYKGKWCYLTWNNCYQNKLKYNSRWSLRCKKIITPYPETNNNIIVSGHFNGLNKWSVNIGDKVILDKNIALNYSSFLTTTKSTKIFHILNKMVKVNLRDKSEITYEDINDVDITFPGRIFLNDLTTNSLNYGLELLTKRDLILIWDKMSINRSNFKHVNCDVRVVRGSGDIIIDLVKKTLERELSVNDISEPPDDITMINKLLGCAKQIQKDIDKFFNSSNLCQYLDQVNSLSELSHKGKLTCFGEGGVTPQNVEINIRDTKRWQLAKICPIESPESQNIGLVLALSIYANVDVNGYILTGYYKTCNGLISNKVIYLNYFEGKRLNIALSWNKAQAKWIMCLTGNKTKIANRNEIDLNLMSNGQVFSPTVCLIPFLGHNDPTRALMAANMLKQAIPLLNPRPPLVGTGEEHNIMRYAGDNVVASNYGVVVSADSKRVIVYEPKDQKRRVYIVSQINKSNQEMCQRLRTVVNFGQTLKQGDVIAECQSSCDGEMSLGVNLLVAFMCWQGYNFEDSVIISDNVISKGIFNSLHITDLETKIMRTSSGDEWLSANIIEIPKKYRRYLDPNGIVKVGSNVQRGDVLVGKLAPRSDARRRMEELKEIYGDKLSSSVTIDVGNGRDGTIEEKREVMNEINDIIKEKEYIDKTSTEFVYSTSLRVPNEIGYGTVLDVERSSNEEWSCQNEDLEDYIRCWNIATRKYLKRCCILLQVDNIKNLVTTCPFSSNNKVIQNGLNFLHKNYLSYLNKLEMGVLSKLTNRLTSETQEVNDKVLETIKIKLLVRKSIKVGDKICGRHGNKGVISRIVPKEDMPFMADGTPIDIILNPLGVPSRMNIGQLLEVSFGLISYKFGLEFKNMLNMFYKTNDNQILRMAIPKLTELYPNINNLTKNMILILLTELSQGVKISCPLFNVPFESYLKDFNKRLLINSTRKIQLYDGVTGLSFDRTTSVGVIYIYKLNHLVDNKLHARSTGSYSTVTQQPLKGRDKLGGQRLGEMEVWTLQGYGVARCLNESLTAKCDDIAARHEIHQSILKGNPRYNPHQIEGMAVLVKELFSMCIGTETTK</sequence>
<dbReference type="Gene3D" id="3.90.1100.10">
    <property type="match status" value="1"/>
</dbReference>
<evidence type="ECO:0000313" key="11">
    <source>
        <dbReference type="EMBL" id="PIM95147.1"/>
    </source>
</evidence>
<dbReference type="EC" id="2.7.7.6" evidence="7"/>
<gene>
    <name evidence="11" type="primary">rpoB</name>
    <name evidence="11" type="ORF">MAGCAS_35</name>
</gene>
<protein>
    <recommendedName>
        <fullName evidence="7">DNA-directed RNA polymerase subunit beta</fullName>
        <ecNumber evidence="7">2.7.7.6</ecNumber>
    </recommendedName>
</protein>
<evidence type="ECO:0000259" key="10">
    <source>
        <dbReference type="Pfam" id="PF04565"/>
    </source>
</evidence>
<dbReference type="InterPro" id="IPR007645">
    <property type="entry name" value="RNA_pol_Rpb2_3"/>
</dbReference>
<proteinExistence type="inferred from homology"/>
<comment type="caution">
    <text evidence="11">The sequence shown here is derived from an EMBL/GenBank/DDBJ whole genome shotgun (WGS) entry which is preliminary data.</text>
</comment>